<keyword evidence="6" id="KW-1185">Reference proteome</keyword>
<evidence type="ECO:0000259" key="4">
    <source>
        <dbReference type="Pfam" id="PF00501"/>
    </source>
</evidence>
<dbReference type="Pfam" id="PF00501">
    <property type="entry name" value="AMP-binding"/>
    <property type="match status" value="1"/>
</dbReference>
<dbReference type="InterPro" id="IPR000873">
    <property type="entry name" value="AMP-dep_synth/lig_dom"/>
</dbReference>
<dbReference type="PANTHER" id="PTHR43201">
    <property type="entry name" value="ACYL-COA SYNTHETASE"/>
    <property type="match status" value="1"/>
</dbReference>
<dbReference type="InterPro" id="IPR042099">
    <property type="entry name" value="ANL_N_sf"/>
</dbReference>
<evidence type="ECO:0000256" key="1">
    <source>
        <dbReference type="ARBA" id="ARBA00006432"/>
    </source>
</evidence>
<protein>
    <submittedName>
        <fullName evidence="5">AMP-binding enzyme</fullName>
    </submittedName>
</protein>
<dbReference type="RefSeq" id="WP_067311899.1">
    <property type="nucleotide sequence ID" value="NZ_LRMV01000117.1"/>
</dbReference>
<proteinExistence type="inferred from homology"/>
<evidence type="ECO:0000313" key="6">
    <source>
        <dbReference type="Proteomes" id="UP000198226"/>
    </source>
</evidence>
<dbReference type="PANTHER" id="PTHR43201:SF5">
    <property type="entry name" value="MEDIUM-CHAIN ACYL-COA LIGASE ACSF2, MITOCHONDRIAL"/>
    <property type="match status" value="1"/>
</dbReference>
<organism evidence="5 6">
    <name type="scientific">Micromonospora rifamycinica</name>
    <dbReference type="NCBI Taxonomy" id="291594"/>
    <lineage>
        <taxon>Bacteria</taxon>
        <taxon>Bacillati</taxon>
        <taxon>Actinomycetota</taxon>
        <taxon>Actinomycetes</taxon>
        <taxon>Micromonosporales</taxon>
        <taxon>Micromonosporaceae</taxon>
        <taxon>Micromonospora</taxon>
    </lineage>
</organism>
<dbReference type="GO" id="GO:0031956">
    <property type="term" value="F:medium-chain fatty acid-CoA ligase activity"/>
    <property type="evidence" value="ECO:0007669"/>
    <property type="project" value="TreeGrafter"/>
</dbReference>
<name>A0A109II36_9ACTN</name>
<accession>A0A109II36</accession>
<sequence>MTVTTSPAGLDNRVVVAGVARSWRDLPTPTVPSPGAVVAAGAADALAVARQHAASGTELLLAGPGRIDAAMRDDLSAAGFAVTVLTDGVARTVPPAVPRAAENGRLWLLTSGSTGRPKRVGHTLDSLTTVRGVQPERTWLCPYAPGSYAWWQVVTLSLTQPGQHLVVVDPEELDDWPAIAAAHGVDAVSGTPTFWRRTLHRDPQALARVPLRQLTLGGEPVDQTVLDRLRAIFPAARISWIYASSEVGASIVVHDGRAGFPVDWLDRVTPGRPTLSVRDGELVITSPHHGVGHGGPVRTGDRAQIVDDRVVITGRLDSDEINVGGSKVSAGLVRDVLTAHPGVAWARVTGRRAPVLGRMVVAEVVPTTAPEPTPPAASPALSAASSDPSAAWSDPSAVSSAPATDSPSASPTAPVSSAVSPVSPAVSSAVSPEPAATAAWPDEGTLVRWCAERLPEYAVPRRIRLLTEIPVKETLKSDV</sequence>
<feature type="domain" description="AMP-dependent synthetase/ligase" evidence="4">
    <location>
        <begin position="92"/>
        <end position="274"/>
    </location>
</feature>
<reference evidence="6" key="1">
    <citation type="submission" date="2016-06" db="EMBL/GenBank/DDBJ databases">
        <authorList>
            <person name="Varghese N."/>
            <person name="Submissions Spin"/>
        </authorList>
    </citation>
    <scope>NUCLEOTIDE SEQUENCE [LARGE SCALE GENOMIC DNA]</scope>
    <source>
        <strain evidence="6">DSM 44983</strain>
    </source>
</reference>
<feature type="region of interest" description="Disordered" evidence="3">
    <location>
        <begin position="368"/>
        <end position="438"/>
    </location>
</feature>
<dbReference type="AlphaFoldDB" id="A0A109II36"/>
<dbReference type="Proteomes" id="UP000198226">
    <property type="component" value="Chromosome I"/>
</dbReference>
<feature type="compositionally biased region" description="Low complexity" evidence="3">
    <location>
        <begin position="378"/>
        <end position="438"/>
    </location>
</feature>
<dbReference type="GO" id="GO:0006631">
    <property type="term" value="P:fatty acid metabolic process"/>
    <property type="evidence" value="ECO:0007669"/>
    <property type="project" value="TreeGrafter"/>
</dbReference>
<evidence type="ECO:0000313" key="5">
    <source>
        <dbReference type="EMBL" id="SCG50452.1"/>
    </source>
</evidence>
<evidence type="ECO:0000256" key="3">
    <source>
        <dbReference type="SAM" id="MobiDB-lite"/>
    </source>
</evidence>
<comment type="similarity">
    <text evidence="1">Belongs to the ATP-dependent AMP-binding enzyme family.</text>
</comment>
<dbReference type="InterPro" id="IPR045851">
    <property type="entry name" value="AMP-bd_C_sf"/>
</dbReference>
<evidence type="ECO:0000256" key="2">
    <source>
        <dbReference type="ARBA" id="ARBA00022598"/>
    </source>
</evidence>
<dbReference type="SUPFAM" id="SSF56801">
    <property type="entry name" value="Acetyl-CoA synthetase-like"/>
    <property type="match status" value="1"/>
</dbReference>
<dbReference type="Gene3D" id="3.30.300.30">
    <property type="match status" value="1"/>
</dbReference>
<keyword evidence="2" id="KW-0436">Ligase</keyword>
<dbReference type="EMBL" id="LT607752">
    <property type="protein sequence ID" value="SCG50452.1"/>
    <property type="molecule type" value="Genomic_DNA"/>
</dbReference>
<gene>
    <name evidence="5" type="ORF">GA0070623_1814</name>
</gene>
<dbReference type="Gene3D" id="3.40.50.12780">
    <property type="entry name" value="N-terminal domain of ligase-like"/>
    <property type="match status" value="1"/>
</dbReference>